<evidence type="ECO:0000313" key="2">
    <source>
        <dbReference type="EMBL" id="KAK3008097.1"/>
    </source>
</evidence>
<evidence type="ECO:0000313" key="3">
    <source>
        <dbReference type="Proteomes" id="UP001188597"/>
    </source>
</evidence>
<dbReference type="PANTHER" id="PTHR35739:SF1">
    <property type="entry name" value="OS01G0861700 PROTEIN"/>
    <property type="match status" value="1"/>
</dbReference>
<gene>
    <name evidence="2" type="ORF">RJ639_013644</name>
</gene>
<proteinExistence type="predicted"/>
<evidence type="ECO:0000256" key="1">
    <source>
        <dbReference type="SAM" id="MobiDB-lite"/>
    </source>
</evidence>
<dbReference type="EMBL" id="JAVXUP010001786">
    <property type="protein sequence ID" value="KAK3008097.1"/>
    <property type="molecule type" value="Genomic_DNA"/>
</dbReference>
<accession>A0AA88VG82</accession>
<sequence length="247" mass="28033">MAEIVPSDFARPSPAVRLYGSPASSDTSYIRVALLYKLVSLQFIPSQTPPNFGIEASIIQYGSDLISSCQATMLRYVETEFPDPSLMSSWGDETPPLVVRGMMLQHKSVTWHVERLASWVEDMWRRWRKSRGDPVMGSPRIERWFADVEYLDPGKTFVQRSEEIDDPTLQGQYLVRGLYQTFAIATMCVQDQPNLRPVIVDVVMALTYLASQNYDPEAHPVQNLCWTPTTLPRTKREGDKRQNDAGG</sequence>
<dbReference type="PANTHER" id="PTHR35739">
    <property type="entry name" value="OS01G0861700 PROTEIN"/>
    <property type="match status" value="1"/>
</dbReference>
<name>A0AA88VG82_9ASTE</name>
<feature type="compositionally biased region" description="Basic and acidic residues" evidence="1">
    <location>
        <begin position="234"/>
        <end position="247"/>
    </location>
</feature>
<feature type="region of interest" description="Disordered" evidence="1">
    <location>
        <begin position="228"/>
        <end position="247"/>
    </location>
</feature>
<protein>
    <submittedName>
        <fullName evidence="2">Uncharacterized protein</fullName>
    </submittedName>
</protein>
<dbReference type="Proteomes" id="UP001188597">
    <property type="component" value="Unassembled WGS sequence"/>
</dbReference>
<comment type="caution">
    <text evidence="2">The sequence shown here is derived from an EMBL/GenBank/DDBJ whole genome shotgun (WGS) entry which is preliminary data.</text>
</comment>
<dbReference type="AlphaFoldDB" id="A0AA88VG82"/>
<reference evidence="2" key="1">
    <citation type="submission" date="2022-12" db="EMBL/GenBank/DDBJ databases">
        <title>Draft genome assemblies for two species of Escallonia (Escalloniales).</title>
        <authorList>
            <person name="Chanderbali A."/>
            <person name="Dervinis C."/>
            <person name="Anghel I."/>
            <person name="Soltis D."/>
            <person name="Soltis P."/>
            <person name="Zapata F."/>
        </authorList>
    </citation>
    <scope>NUCLEOTIDE SEQUENCE</scope>
    <source>
        <strain evidence="2">UCBG64.0493</strain>
        <tissue evidence="2">Leaf</tissue>
    </source>
</reference>
<keyword evidence="3" id="KW-1185">Reference proteome</keyword>
<organism evidence="2 3">
    <name type="scientific">Escallonia herrerae</name>
    <dbReference type="NCBI Taxonomy" id="1293975"/>
    <lineage>
        <taxon>Eukaryota</taxon>
        <taxon>Viridiplantae</taxon>
        <taxon>Streptophyta</taxon>
        <taxon>Embryophyta</taxon>
        <taxon>Tracheophyta</taxon>
        <taxon>Spermatophyta</taxon>
        <taxon>Magnoliopsida</taxon>
        <taxon>eudicotyledons</taxon>
        <taxon>Gunneridae</taxon>
        <taxon>Pentapetalae</taxon>
        <taxon>asterids</taxon>
        <taxon>campanulids</taxon>
        <taxon>Escalloniales</taxon>
        <taxon>Escalloniaceae</taxon>
        <taxon>Escallonia</taxon>
    </lineage>
</organism>